<dbReference type="InterPro" id="IPR008928">
    <property type="entry name" value="6-hairpin_glycosidase_sf"/>
</dbReference>
<dbReference type="PANTHER" id="PTHR31616">
    <property type="entry name" value="TREHALASE"/>
    <property type="match status" value="1"/>
</dbReference>
<feature type="domain" description="GH15-like" evidence="1">
    <location>
        <begin position="19"/>
        <end position="185"/>
    </location>
</feature>
<dbReference type="PANTHER" id="PTHR31616:SF0">
    <property type="entry name" value="GLUCAN 1,4-ALPHA-GLUCOSIDASE"/>
    <property type="match status" value="1"/>
</dbReference>
<dbReference type="GO" id="GO:0004553">
    <property type="term" value="F:hydrolase activity, hydrolyzing O-glycosyl compounds"/>
    <property type="evidence" value="ECO:0007669"/>
    <property type="project" value="TreeGrafter"/>
</dbReference>
<gene>
    <name evidence="2" type="ORF">A3A96_02210</name>
</gene>
<dbReference type="Pfam" id="PF00723">
    <property type="entry name" value="Glyco_hydro_15"/>
    <property type="match status" value="1"/>
</dbReference>
<accession>A0A1G2TY92</accession>
<dbReference type="InterPro" id="IPR011613">
    <property type="entry name" value="GH15-like"/>
</dbReference>
<dbReference type="Gene3D" id="1.50.10.10">
    <property type="match status" value="2"/>
</dbReference>
<sequence>MEINKDILEKHLDNIRALQSKSGLFLASRSDVSTGYNKAWLRDNFYTCLAFEEVGDLDTVKKVWKALLTIFVKHKDKISWAVKNKPYQTFQYIHARYNPETFEEFWEEWGNKQNDAIGAILFKIGDLEQKDIKIVESEEEKEVLQILVDYLKSIEYWHDPDNGVWEEYEEVHASSVGACVAGLRSISKTGLVKIPPEIIEKGEESLSKLLPRESRSKFTDLALLSLIYPFNIIPENTGRDIVRHLEYHLERDRGVIRYKNDRYYNKNEDNVSEEAEWCFGFPWLSIIYNQFAITHSHSSGITPLAPLTLRGESEGNNDIKMAKEYLEKSMATIYKGEIPELYYSDSDRPNENVPLGWAESLFIVALLKSGK</sequence>
<dbReference type="SUPFAM" id="SSF48208">
    <property type="entry name" value="Six-hairpin glycosidases"/>
    <property type="match status" value="1"/>
</dbReference>
<name>A0A1G2TY92_9BACT</name>
<dbReference type="EMBL" id="MHWB01000005">
    <property type="protein sequence ID" value="OHB02247.1"/>
    <property type="molecule type" value="Genomic_DNA"/>
</dbReference>
<proteinExistence type="predicted"/>
<protein>
    <recommendedName>
        <fullName evidence="1">GH15-like domain-containing protein</fullName>
    </recommendedName>
</protein>
<dbReference type="Proteomes" id="UP000177707">
    <property type="component" value="Unassembled WGS sequence"/>
</dbReference>
<dbReference type="InterPro" id="IPR012341">
    <property type="entry name" value="6hp_glycosidase-like_sf"/>
</dbReference>
<organism evidence="2 3">
    <name type="scientific">Candidatus Zambryskibacteria bacterium RIFCSPLOWO2_01_FULL_39_39</name>
    <dbReference type="NCBI Taxonomy" id="1802758"/>
    <lineage>
        <taxon>Bacteria</taxon>
        <taxon>Candidatus Zambryskiibacteriota</taxon>
    </lineage>
</organism>
<evidence type="ECO:0000313" key="3">
    <source>
        <dbReference type="Proteomes" id="UP000177707"/>
    </source>
</evidence>
<dbReference type="GO" id="GO:0005975">
    <property type="term" value="P:carbohydrate metabolic process"/>
    <property type="evidence" value="ECO:0007669"/>
    <property type="project" value="InterPro"/>
</dbReference>
<evidence type="ECO:0000259" key="1">
    <source>
        <dbReference type="Pfam" id="PF00723"/>
    </source>
</evidence>
<dbReference type="STRING" id="1802758.A3A96_02210"/>
<dbReference type="AlphaFoldDB" id="A0A1G2TY92"/>
<comment type="caution">
    <text evidence="2">The sequence shown here is derived from an EMBL/GenBank/DDBJ whole genome shotgun (WGS) entry which is preliminary data.</text>
</comment>
<evidence type="ECO:0000313" key="2">
    <source>
        <dbReference type="EMBL" id="OHB02247.1"/>
    </source>
</evidence>
<reference evidence="2 3" key="1">
    <citation type="journal article" date="2016" name="Nat. Commun.">
        <title>Thousands of microbial genomes shed light on interconnected biogeochemical processes in an aquifer system.</title>
        <authorList>
            <person name="Anantharaman K."/>
            <person name="Brown C.T."/>
            <person name="Hug L.A."/>
            <person name="Sharon I."/>
            <person name="Castelle C.J."/>
            <person name="Probst A.J."/>
            <person name="Thomas B.C."/>
            <person name="Singh A."/>
            <person name="Wilkins M.J."/>
            <person name="Karaoz U."/>
            <person name="Brodie E.L."/>
            <person name="Williams K.H."/>
            <person name="Hubbard S.S."/>
            <person name="Banfield J.F."/>
        </authorList>
    </citation>
    <scope>NUCLEOTIDE SEQUENCE [LARGE SCALE GENOMIC DNA]</scope>
</reference>